<sequence>MTTPSLFKKLFRFEKGRQLSGYDKMLICTARWPIKFDMYILRFPEGSEIAAHTDKVANGKHFRLNIVLKKARSGGEFICSAPLYESSRIKLFRPDICEHQVTRVTSGSRYLLSIGWVKN</sequence>
<dbReference type="RefSeq" id="WP_119852174.1">
    <property type="nucleotide sequence ID" value="NZ_QYSE01000001.1"/>
</dbReference>
<dbReference type="EMBL" id="QYSE01000001">
    <property type="protein sequence ID" value="RJF37406.1"/>
    <property type="molecule type" value="Genomic_DNA"/>
</dbReference>
<evidence type="ECO:0000313" key="1">
    <source>
        <dbReference type="EMBL" id="RJF37406.1"/>
    </source>
</evidence>
<name>A0A3A3ENV9_9GAMM</name>
<reference evidence="1 2" key="1">
    <citation type="submission" date="2018-09" db="EMBL/GenBank/DDBJ databases">
        <title>Identification of marine bacteria producing industrial enzymes.</title>
        <authorList>
            <person name="Cheng T.H."/>
            <person name="Saidin J."/>
            <person name="Muhd D.D."/>
            <person name="Isa M.N.M."/>
            <person name="Bakar M.F.A."/>
            <person name="Ismail N."/>
        </authorList>
    </citation>
    <scope>NUCLEOTIDE SEQUENCE [LARGE SCALE GENOMIC DNA]</scope>
    <source>
        <strain evidence="1 2">MNAD 1.6</strain>
    </source>
</reference>
<accession>A0A3A3ENV9</accession>
<comment type="caution">
    <text evidence="1">The sequence shown here is derived from an EMBL/GenBank/DDBJ whole genome shotgun (WGS) entry which is preliminary data.</text>
</comment>
<dbReference type="Gene3D" id="2.60.120.620">
    <property type="entry name" value="q2cbj1_9rhob like domain"/>
    <property type="match status" value="1"/>
</dbReference>
<dbReference type="Proteomes" id="UP000265938">
    <property type="component" value="Unassembled WGS sequence"/>
</dbReference>
<evidence type="ECO:0000313" key="2">
    <source>
        <dbReference type="Proteomes" id="UP000265938"/>
    </source>
</evidence>
<protein>
    <submittedName>
        <fullName evidence="1">2OG-Fe(II) oxygenase</fullName>
    </submittedName>
</protein>
<gene>
    <name evidence="1" type="ORF">D4741_04860</name>
</gene>
<organism evidence="1 2">
    <name type="scientific">Pseudoalteromonas gelatinilytica</name>
    <dbReference type="NCBI Taxonomy" id="1703256"/>
    <lineage>
        <taxon>Bacteria</taxon>
        <taxon>Pseudomonadati</taxon>
        <taxon>Pseudomonadota</taxon>
        <taxon>Gammaproteobacteria</taxon>
        <taxon>Alteromonadales</taxon>
        <taxon>Pseudoalteromonadaceae</taxon>
        <taxon>Pseudoalteromonas</taxon>
    </lineage>
</organism>
<proteinExistence type="predicted"/>
<dbReference type="AlphaFoldDB" id="A0A3A3ENV9"/>